<proteinExistence type="inferred from homology"/>
<keyword evidence="3" id="KW-1003">Cell membrane</keyword>
<dbReference type="SUPFAM" id="SSF52540">
    <property type="entry name" value="P-loop containing nucleoside triphosphate hydrolases"/>
    <property type="match status" value="1"/>
</dbReference>
<keyword evidence="11" id="KW-0479">Metal-binding</keyword>
<feature type="binding site" description="axial binding residue" evidence="11">
    <location>
        <position position="340"/>
    </location>
    <ligand>
        <name>heme</name>
        <dbReference type="ChEBI" id="CHEBI:30413"/>
    </ligand>
    <ligandPart>
        <name>Fe</name>
        <dbReference type="ChEBI" id="CHEBI:18248"/>
    </ligandPart>
</feature>
<keyword evidence="11" id="KW-0560">Oxidoreductase</keyword>
<dbReference type="Gene3D" id="3.40.50.300">
    <property type="entry name" value="P-loop containing nucleotide triphosphate hydrolases"/>
    <property type="match status" value="1"/>
</dbReference>
<keyword evidence="10" id="KW-0472">Membrane</keyword>
<reference evidence="14 15" key="1">
    <citation type="journal article" date="2014" name="Int. J. Syst. Evol. Microbiol.">
        <title>Complete genome sequence of Corynebacterium casei LMG S-19264T (=DSM 44701T), isolated from a smear-ripened cheese.</title>
        <authorList>
            <consortium name="US DOE Joint Genome Institute (JGI-PGF)"/>
            <person name="Walter F."/>
            <person name="Albersmeier A."/>
            <person name="Kalinowski J."/>
            <person name="Ruckert C."/>
        </authorList>
    </citation>
    <scope>NUCLEOTIDE SEQUENCE [LARGE SCALE GENOMIC DNA]</scope>
    <source>
        <strain evidence="14 15">CGMCC 1.15286</strain>
    </source>
</reference>
<dbReference type="InterPro" id="IPR051535">
    <property type="entry name" value="Siderophore_ABC-ATPase"/>
</dbReference>
<dbReference type="AlphaFoldDB" id="A0A917M7C8"/>
<accession>A0A917M7C8</accession>
<keyword evidence="8 11" id="KW-0503">Monooxygenase</keyword>
<evidence type="ECO:0000259" key="13">
    <source>
        <dbReference type="PROSITE" id="PS51725"/>
    </source>
</evidence>
<dbReference type="InterPro" id="IPR027417">
    <property type="entry name" value="P-loop_NTPase"/>
</dbReference>
<evidence type="ECO:0000256" key="1">
    <source>
        <dbReference type="ARBA" id="ARBA00004202"/>
    </source>
</evidence>
<dbReference type="GO" id="GO:0004392">
    <property type="term" value="F:heme oxygenase (decyclizing) activity"/>
    <property type="evidence" value="ECO:0007669"/>
    <property type="project" value="UniProtKB-UniRule"/>
</dbReference>
<evidence type="ECO:0000256" key="11">
    <source>
        <dbReference type="HAMAP-Rule" id="MF_01272"/>
    </source>
</evidence>
<comment type="caution">
    <text evidence="14">The sequence shown here is derived from an EMBL/GenBank/DDBJ whole genome shotgun (WGS) entry which is preliminary data.</text>
</comment>
<keyword evidence="6" id="KW-0067">ATP-binding</keyword>
<dbReference type="InterPro" id="IPR023953">
    <property type="entry name" value="IsdG"/>
</dbReference>
<name>A0A917M7C8_9BACL</name>
<evidence type="ECO:0000256" key="8">
    <source>
        <dbReference type="ARBA" id="ARBA00023033"/>
    </source>
</evidence>
<dbReference type="GO" id="GO:0005506">
    <property type="term" value="F:iron ion binding"/>
    <property type="evidence" value="ECO:0007669"/>
    <property type="project" value="UniProtKB-UniRule"/>
</dbReference>
<evidence type="ECO:0000313" key="15">
    <source>
        <dbReference type="Proteomes" id="UP000600247"/>
    </source>
</evidence>
<dbReference type="PANTHER" id="PTHR42771">
    <property type="entry name" value="IRON(3+)-HYDROXAMATE IMPORT ATP-BINDING PROTEIN FHUC"/>
    <property type="match status" value="1"/>
</dbReference>
<feature type="domain" description="ABM" evidence="13">
    <location>
        <begin position="266"/>
        <end position="356"/>
    </location>
</feature>
<comment type="similarity">
    <text evidence="11">Belongs to the antibiotic biosynthesis monooxygenase family. Heme-degrading monooxygenase IsdG subfamily.</text>
</comment>
<evidence type="ECO:0000256" key="3">
    <source>
        <dbReference type="ARBA" id="ARBA00022475"/>
    </source>
</evidence>
<dbReference type="FunFam" id="3.40.50.300:FF:000134">
    <property type="entry name" value="Iron-enterobactin ABC transporter ATP-binding protein"/>
    <property type="match status" value="1"/>
</dbReference>
<keyword evidence="4" id="KW-0410">Iron transport</keyword>
<feature type="site" description="Transition state stabilizer" evidence="11">
    <location>
        <position position="330"/>
    </location>
</feature>
<dbReference type="GO" id="GO:0033212">
    <property type="term" value="P:iron import into cell"/>
    <property type="evidence" value="ECO:0007669"/>
    <property type="project" value="InterPro"/>
</dbReference>
<feature type="binding site" evidence="11">
    <location>
        <position position="270"/>
    </location>
    <ligand>
        <name>Fe cation</name>
        <dbReference type="ChEBI" id="CHEBI:24875"/>
    </ligand>
</feature>
<evidence type="ECO:0000256" key="4">
    <source>
        <dbReference type="ARBA" id="ARBA00022496"/>
    </source>
</evidence>
<dbReference type="InterPro" id="IPR003439">
    <property type="entry name" value="ABC_transporter-like_ATP-bd"/>
</dbReference>
<dbReference type="GO" id="GO:0005524">
    <property type="term" value="F:ATP binding"/>
    <property type="evidence" value="ECO:0007669"/>
    <property type="project" value="UniProtKB-KW"/>
</dbReference>
<dbReference type="PANTHER" id="PTHR42771:SF11">
    <property type="entry name" value="FERRICHROME TRANSPORT ATP-BINDING PROTEIN FHUC"/>
    <property type="match status" value="1"/>
</dbReference>
<dbReference type="GO" id="GO:0020037">
    <property type="term" value="F:heme binding"/>
    <property type="evidence" value="ECO:0007669"/>
    <property type="project" value="UniProtKB-UniRule"/>
</dbReference>
<dbReference type="InterPro" id="IPR011008">
    <property type="entry name" value="Dimeric_a/b-barrel"/>
</dbReference>
<comment type="caution">
    <text evidence="11">Lacks conserved residue(s) required for the propagation of feature annotation.</text>
</comment>
<dbReference type="HAMAP" id="MF_01272">
    <property type="entry name" value="Heme_degrading_monooxygenase"/>
    <property type="match status" value="1"/>
</dbReference>
<evidence type="ECO:0000256" key="6">
    <source>
        <dbReference type="ARBA" id="ARBA00022840"/>
    </source>
</evidence>
<dbReference type="PROSITE" id="PS00211">
    <property type="entry name" value="ABC_TRANSPORTER_1"/>
    <property type="match status" value="1"/>
</dbReference>
<dbReference type="NCBIfam" id="NF009839">
    <property type="entry name" value="PRK13314.1"/>
    <property type="match status" value="1"/>
</dbReference>
<dbReference type="GO" id="GO:0005737">
    <property type="term" value="C:cytoplasm"/>
    <property type="evidence" value="ECO:0007669"/>
    <property type="project" value="UniProtKB-SubCell"/>
</dbReference>
<keyword evidence="15" id="KW-1185">Reference proteome</keyword>
<keyword evidence="7 11" id="KW-0408">Iron</keyword>
<sequence length="370" mass="41932">MSAIEMKELDLERGMFRLHDVTASIPKGQMTAIIGPNGSGKSTLLKLVAQLLEADSGAVLIDGKEGKAFKRAELARTISMLPQAKDTAPYMTVRELVSYGRSPHQGLLRQRLTEEDESIVQWSLKQTGILRHEDRMFHTLSGGEQQKARIAMALAQKTGIILLDEPTTYLDISHQLDVMEMLRKLNKQLNLTIVMVLHDLQQAAAFCDYLIAMDGGQIADAGHPKTVITSRLLRDVFELEAKVSYEEDYPIIIPKLKKFEEDKTMVIVTNVSKITKGNGEKLIERFNKVGKVEGMEGFLGLEVMLTENTKEYDEVSVVTRWESKENFQAWTRSEAFRESHQHRKTPDYIIDNKIQFYEVKIVRNPLPLEA</sequence>
<dbReference type="GO" id="GO:0005886">
    <property type="term" value="C:plasma membrane"/>
    <property type="evidence" value="ECO:0007669"/>
    <property type="project" value="UniProtKB-SubCell"/>
</dbReference>
<dbReference type="GO" id="GO:0042167">
    <property type="term" value="P:heme catabolic process"/>
    <property type="evidence" value="ECO:0007669"/>
    <property type="project" value="UniProtKB-UniRule"/>
</dbReference>
<feature type="domain" description="ABC transporter" evidence="12">
    <location>
        <begin position="1"/>
        <end position="240"/>
    </location>
</feature>
<dbReference type="Gene3D" id="3.30.70.100">
    <property type="match status" value="1"/>
</dbReference>
<keyword evidence="5" id="KW-0547">Nucleotide-binding</keyword>
<dbReference type="PROSITE" id="PS50893">
    <property type="entry name" value="ABC_TRANSPORTER_2"/>
    <property type="match status" value="1"/>
</dbReference>
<dbReference type="SMART" id="SM00382">
    <property type="entry name" value="AAA"/>
    <property type="match status" value="1"/>
</dbReference>
<evidence type="ECO:0000259" key="12">
    <source>
        <dbReference type="PROSITE" id="PS50893"/>
    </source>
</evidence>
<keyword evidence="11" id="KW-0349">Heme</keyword>
<dbReference type="InterPro" id="IPR003593">
    <property type="entry name" value="AAA+_ATPase"/>
</dbReference>
<evidence type="ECO:0000256" key="9">
    <source>
        <dbReference type="ARBA" id="ARBA00023065"/>
    </source>
</evidence>
<dbReference type="InterPro" id="IPR007138">
    <property type="entry name" value="ABM_dom"/>
</dbReference>
<dbReference type="Pfam" id="PF03992">
    <property type="entry name" value="ABM"/>
    <property type="match status" value="1"/>
</dbReference>
<dbReference type="Proteomes" id="UP000600247">
    <property type="component" value="Unassembled WGS sequence"/>
</dbReference>
<comment type="catalytic activity">
    <reaction evidence="11">
        <text>heme b + 3 reduced [NADPH--hemoprotein reductase] + 3 O2 = biliverdin IXalpha + CO + Fe(2+) + 3 oxidized [NADPH--hemoprotein reductase] + 3 H2O + H(+)</text>
        <dbReference type="Rhea" id="RHEA:21764"/>
        <dbReference type="Rhea" id="RHEA-COMP:11964"/>
        <dbReference type="Rhea" id="RHEA-COMP:11965"/>
        <dbReference type="ChEBI" id="CHEBI:15377"/>
        <dbReference type="ChEBI" id="CHEBI:15378"/>
        <dbReference type="ChEBI" id="CHEBI:15379"/>
        <dbReference type="ChEBI" id="CHEBI:17245"/>
        <dbReference type="ChEBI" id="CHEBI:29033"/>
        <dbReference type="ChEBI" id="CHEBI:57618"/>
        <dbReference type="ChEBI" id="CHEBI:57991"/>
        <dbReference type="ChEBI" id="CHEBI:58210"/>
        <dbReference type="ChEBI" id="CHEBI:60344"/>
        <dbReference type="EC" id="1.14.14.18"/>
    </reaction>
</comment>
<dbReference type="InterPro" id="IPR017871">
    <property type="entry name" value="ABC_transporter-like_CS"/>
</dbReference>
<dbReference type="RefSeq" id="WP_188891523.1">
    <property type="nucleotide sequence ID" value="NZ_BMHY01000010.1"/>
</dbReference>
<dbReference type="PROSITE" id="PS51725">
    <property type="entry name" value="ABM"/>
    <property type="match status" value="1"/>
</dbReference>
<keyword evidence="9" id="KW-0406">Ion transport</keyword>
<keyword evidence="11" id="KW-0963">Cytoplasm</keyword>
<evidence type="ECO:0000256" key="2">
    <source>
        <dbReference type="ARBA" id="ARBA00022448"/>
    </source>
</evidence>
<dbReference type="EMBL" id="BMHY01000010">
    <property type="protein sequence ID" value="GGG82192.1"/>
    <property type="molecule type" value="Genomic_DNA"/>
</dbReference>
<dbReference type="GO" id="GO:0016887">
    <property type="term" value="F:ATP hydrolysis activity"/>
    <property type="evidence" value="ECO:0007669"/>
    <property type="project" value="InterPro"/>
</dbReference>
<organism evidence="14 15">
    <name type="scientific">Paenibacillus radicis</name>
    <name type="common">ex Gao et al. 2016</name>
    <dbReference type="NCBI Taxonomy" id="1737354"/>
    <lineage>
        <taxon>Bacteria</taxon>
        <taxon>Bacillati</taxon>
        <taxon>Bacillota</taxon>
        <taxon>Bacilli</taxon>
        <taxon>Bacillales</taxon>
        <taxon>Paenibacillaceae</taxon>
        <taxon>Paenibacillus</taxon>
    </lineage>
</organism>
<comment type="subcellular location">
    <subcellularLocation>
        <location evidence="1">Cell membrane</location>
        <topology evidence="1">Peripheral membrane protein</topology>
    </subcellularLocation>
    <subcellularLocation>
        <location evidence="11">Cytoplasm</location>
    </subcellularLocation>
</comment>
<dbReference type="Pfam" id="PF00005">
    <property type="entry name" value="ABC_tran"/>
    <property type="match status" value="1"/>
</dbReference>
<protein>
    <recommendedName>
        <fullName evidence="11">Heme-degrading monooxygenase</fullName>
        <ecNumber evidence="11">1.14.14.18</ecNumber>
    </recommendedName>
    <alternativeName>
        <fullName evidence="11">Heme oxygenase</fullName>
    </alternativeName>
    <alternativeName>
        <fullName evidence="11">Iron-regulated surface determinant</fullName>
    </alternativeName>
    <alternativeName>
        <fullName evidence="11">Iron-responsive surface determinant</fullName>
    </alternativeName>
</protein>
<comment type="function">
    <text evidence="11">Allows bacterial pathogens to use the host heme as an iron source. Catalyzes the oxidative degradation of the heme macrocyclic porphyrin ring to the biliverdin in the presence of a suitable electron donor such as ascorbate or NADPH--cytochrome P450 reductase, with subsequent release of free iron.</text>
</comment>
<dbReference type="CDD" id="cd03214">
    <property type="entry name" value="ABC_Iron-Siderophores_B12_Hemin"/>
    <property type="match status" value="1"/>
</dbReference>
<gene>
    <name evidence="11" type="primary">isdG</name>
    <name evidence="14" type="ORF">GCM10010918_44460</name>
</gene>
<comment type="subunit">
    <text evidence="11">Homodimer.</text>
</comment>
<dbReference type="SUPFAM" id="SSF54909">
    <property type="entry name" value="Dimeric alpha+beta barrel"/>
    <property type="match status" value="1"/>
</dbReference>
<evidence type="ECO:0000256" key="5">
    <source>
        <dbReference type="ARBA" id="ARBA00022741"/>
    </source>
</evidence>
<evidence type="ECO:0000256" key="10">
    <source>
        <dbReference type="ARBA" id="ARBA00023136"/>
    </source>
</evidence>
<dbReference type="EC" id="1.14.14.18" evidence="11"/>
<keyword evidence="2" id="KW-0813">Transport</keyword>
<evidence type="ECO:0000256" key="7">
    <source>
        <dbReference type="ARBA" id="ARBA00023004"/>
    </source>
</evidence>
<evidence type="ECO:0000313" key="14">
    <source>
        <dbReference type="EMBL" id="GGG82192.1"/>
    </source>
</evidence>